<evidence type="ECO:0000256" key="4">
    <source>
        <dbReference type="ARBA" id="ARBA00022692"/>
    </source>
</evidence>
<evidence type="ECO:0000256" key="7">
    <source>
        <dbReference type="ARBA" id="ARBA00022989"/>
    </source>
</evidence>
<evidence type="ECO:0000256" key="9">
    <source>
        <dbReference type="SAM" id="Phobius"/>
    </source>
</evidence>
<dbReference type="Pfam" id="PF00664">
    <property type="entry name" value="ABC_membrane"/>
    <property type="match status" value="1"/>
</dbReference>
<keyword evidence="2" id="KW-0813">Transport</keyword>
<dbReference type="RefSeq" id="WP_203366958.1">
    <property type="nucleotide sequence ID" value="NZ_WSFT01000040.1"/>
</dbReference>
<dbReference type="InterPro" id="IPR039421">
    <property type="entry name" value="Type_1_exporter"/>
</dbReference>
<evidence type="ECO:0000259" key="10">
    <source>
        <dbReference type="PROSITE" id="PS50893"/>
    </source>
</evidence>
<evidence type="ECO:0000256" key="1">
    <source>
        <dbReference type="ARBA" id="ARBA00004651"/>
    </source>
</evidence>
<feature type="domain" description="ABC transmembrane type-1" evidence="11">
    <location>
        <begin position="39"/>
        <end position="322"/>
    </location>
</feature>
<keyword evidence="4 9" id="KW-0812">Transmembrane</keyword>
<dbReference type="PANTHER" id="PTHR43394">
    <property type="entry name" value="ATP-DEPENDENT PERMEASE MDL1, MITOCHONDRIAL"/>
    <property type="match status" value="1"/>
</dbReference>
<dbReference type="Pfam" id="PF00005">
    <property type="entry name" value="ABC_tran"/>
    <property type="match status" value="1"/>
</dbReference>
<dbReference type="PANTHER" id="PTHR43394:SF1">
    <property type="entry name" value="ATP-BINDING CASSETTE SUB-FAMILY B MEMBER 10, MITOCHONDRIAL"/>
    <property type="match status" value="1"/>
</dbReference>
<evidence type="ECO:0000256" key="3">
    <source>
        <dbReference type="ARBA" id="ARBA00022475"/>
    </source>
</evidence>
<accession>A0A942Z9E1</accession>
<feature type="transmembrane region" description="Helical" evidence="9">
    <location>
        <begin position="178"/>
        <end position="197"/>
    </location>
</feature>
<protein>
    <submittedName>
        <fullName evidence="12">ABC transporter ATP-binding protein</fullName>
    </submittedName>
</protein>
<keyword evidence="3" id="KW-1003">Cell membrane</keyword>
<dbReference type="GO" id="GO:0016887">
    <property type="term" value="F:ATP hydrolysis activity"/>
    <property type="evidence" value="ECO:0007669"/>
    <property type="project" value="InterPro"/>
</dbReference>
<keyword evidence="8 9" id="KW-0472">Membrane</keyword>
<dbReference type="GO" id="GO:0005886">
    <property type="term" value="C:plasma membrane"/>
    <property type="evidence" value="ECO:0007669"/>
    <property type="project" value="UniProtKB-SubCell"/>
</dbReference>
<dbReference type="Gene3D" id="1.20.1560.10">
    <property type="entry name" value="ABC transporter type 1, transmembrane domain"/>
    <property type="match status" value="1"/>
</dbReference>
<dbReference type="InterPro" id="IPR003439">
    <property type="entry name" value="ABC_transporter-like_ATP-bd"/>
</dbReference>
<keyword evidence="7 9" id="KW-1133">Transmembrane helix</keyword>
<name>A0A942Z9E1_9FIRM</name>
<dbReference type="CDD" id="cd03254">
    <property type="entry name" value="ABCC_Glucan_exporter_like"/>
    <property type="match status" value="1"/>
</dbReference>
<evidence type="ECO:0000256" key="6">
    <source>
        <dbReference type="ARBA" id="ARBA00022840"/>
    </source>
</evidence>
<dbReference type="SUPFAM" id="SSF90123">
    <property type="entry name" value="ABC transporter transmembrane region"/>
    <property type="match status" value="1"/>
</dbReference>
<dbReference type="FunFam" id="1.20.1560.10:FF:000011">
    <property type="entry name" value="Multidrug ABC transporter ATP-binding protein"/>
    <property type="match status" value="1"/>
</dbReference>
<dbReference type="Gene3D" id="3.40.50.300">
    <property type="entry name" value="P-loop containing nucleotide triphosphate hydrolases"/>
    <property type="match status" value="1"/>
</dbReference>
<reference evidence="12" key="1">
    <citation type="submission" date="2019-12" db="EMBL/GenBank/DDBJ databases">
        <title>Clostridiaceae gen. nov. sp. nov., isolated from sediment in Xinjiang, China.</title>
        <authorList>
            <person name="Zhang R."/>
        </authorList>
    </citation>
    <scope>NUCLEOTIDE SEQUENCE</scope>
    <source>
        <strain evidence="12">D2Q-11</strain>
    </source>
</reference>
<evidence type="ECO:0000256" key="2">
    <source>
        <dbReference type="ARBA" id="ARBA00022448"/>
    </source>
</evidence>
<dbReference type="InterPro" id="IPR027417">
    <property type="entry name" value="P-loop_NTPase"/>
</dbReference>
<dbReference type="SUPFAM" id="SSF52540">
    <property type="entry name" value="P-loop containing nucleoside triphosphate hydrolases"/>
    <property type="match status" value="1"/>
</dbReference>
<feature type="domain" description="ABC transporter" evidence="10">
    <location>
        <begin position="355"/>
        <end position="589"/>
    </location>
</feature>
<keyword evidence="13" id="KW-1185">Reference proteome</keyword>
<dbReference type="FunFam" id="3.40.50.300:FF:000287">
    <property type="entry name" value="Multidrug ABC transporter ATP-binding protein"/>
    <property type="match status" value="1"/>
</dbReference>
<dbReference type="InterPro" id="IPR036640">
    <property type="entry name" value="ABC1_TM_sf"/>
</dbReference>
<dbReference type="InterPro" id="IPR003593">
    <property type="entry name" value="AAA+_ATPase"/>
</dbReference>
<dbReference type="GO" id="GO:0015421">
    <property type="term" value="F:ABC-type oligopeptide transporter activity"/>
    <property type="evidence" value="ECO:0007669"/>
    <property type="project" value="TreeGrafter"/>
</dbReference>
<evidence type="ECO:0000313" key="12">
    <source>
        <dbReference type="EMBL" id="MBS4539034.1"/>
    </source>
</evidence>
<dbReference type="PROSITE" id="PS00211">
    <property type="entry name" value="ABC_TRANSPORTER_1"/>
    <property type="match status" value="1"/>
</dbReference>
<evidence type="ECO:0000259" key="11">
    <source>
        <dbReference type="PROSITE" id="PS50929"/>
    </source>
</evidence>
<dbReference type="InterPro" id="IPR011527">
    <property type="entry name" value="ABC1_TM_dom"/>
</dbReference>
<dbReference type="PROSITE" id="PS50929">
    <property type="entry name" value="ABC_TM1F"/>
    <property type="match status" value="1"/>
</dbReference>
<organism evidence="12 13">
    <name type="scientific">Anaeromonas frigoriresistens</name>
    <dbReference type="NCBI Taxonomy" id="2683708"/>
    <lineage>
        <taxon>Bacteria</taxon>
        <taxon>Bacillati</taxon>
        <taxon>Bacillota</taxon>
        <taxon>Tissierellia</taxon>
        <taxon>Tissierellales</taxon>
        <taxon>Thermohalobacteraceae</taxon>
        <taxon>Anaeromonas</taxon>
    </lineage>
</organism>
<evidence type="ECO:0000313" key="13">
    <source>
        <dbReference type="Proteomes" id="UP000724672"/>
    </source>
</evidence>
<sequence>MSKGPHGHRGAYTGKGPKDFKGTVGRILEYLKKYKIGLFVVFISTILGTIFNLAIPYVFSITIDRYILSINYKGIILMSGVIIALGALAGLFSWLQSYIMASIAQKTVKDIRQDAFDNLQNLSLRYYDSNSSGDIMSRLTNDIELISSALSQAVVQLISSGITVIGAVIMMFVANWRLALITIIFVPVMGIFTVFITKKTFKNFKAQQQHLASLNGIVEESIGGLKAIKLYNQEDDIIDKFQKKNEELKNVAFKAQLYSGVIMPVINFINNLVYVIIVVSGGYFAIRFNAVSVGQIAAVSAYSRQFTRPISQLAQLFNTLQQSVAGAERVFEVMDKEDEYVNDNDFIVEKVEGHVEFKNVYFGYEKDKTILKDISFEANVGEVIAIVGPTGSGKTTIINLINRFYDVDQGQILIDGHDITDINKDSLRKRIGVVLQDTNLFGGTVFDNIRYGKRNSTKKEVIEASKLANADGFISRLPKGYNTEISEGGENFSQGERQLISIARTILSNPDILILDEATSNVDTRTESHIQESMEYLMEGRTSFVIAHRLQTIRNSDKILVIKDGEIIEHGNHRKLLDEKGFYYDLYTTQFKGKA</sequence>
<feature type="transmembrane region" description="Helical" evidence="9">
    <location>
        <begin position="75"/>
        <end position="95"/>
    </location>
</feature>
<comment type="subcellular location">
    <subcellularLocation>
        <location evidence="1">Cell membrane</location>
        <topology evidence="1">Multi-pass membrane protein</topology>
    </subcellularLocation>
</comment>
<dbReference type="PROSITE" id="PS50893">
    <property type="entry name" value="ABC_TRANSPORTER_2"/>
    <property type="match status" value="1"/>
</dbReference>
<gene>
    <name evidence="12" type="ORF">GOQ27_11215</name>
</gene>
<proteinExistence type="predicted"/>
<feature type="transmembrane region" description="Helical" evidence="9">
    <location>
        <begin position="257"/>
        <end position="286"/>
    </location>
</feature>
<evidence type="ECO:0000256" key="5">
    <source>
        <dbReference type="ARBA" id="ARBA00022741"/>
    </source>
</evidence>
<feature type="transmembrane region" description="Helical" evidence="9">
    <location>
        <begin position="36"/>
        <end position="55"/>
    </location>
</feature>
<dbReference type="Proteomes" id="UP000724672">
    <property type="component" value="Unassembled WGS sequence"/>
</dbReference>
<dbReference type="InterPro" id="IPR017871">
    <property type="entry name" value="ABC_transporter-like_CS"/>
</dbReference>
<dbReference type="SMART" id="SM00382">
    <property type="entry name" value="AAA"/>
    <property type="match status" value="1"/>
</dbReference>
<feature type="transmembrane region" description="Helical" evidence="9">
    <location>
        <begin position="153"/>
        <end position="172"/>
    </location>
</feature>
<evidence type="ECO:0000256" key="8">
    <source>
        <dbReference type="ARBA" id="ARBA00023136"/>
    </source>
</evidence>
<keyword evidence="6 12" id="KW-0067">ATP-binding</keyword>
<dbReference type="EMBL" id="WSFT01000040">
    <property type="protein sequence ID" value="MBS4539034.1"/>
    <property type="molecule type" value="Genomic_DNA"/>
</dbReference>
<dbReference type="AlphaFoldDB" id="A0A942Z9E1"/>
<keyword evidence="5" id="KW-0547">Nucleotide-binding</keyword>
<dbReference type="GO" id="GO:0005524">
    <property type="term" value="F:ATP binding"/>
    <property type="evidence" value="ECO:0007669"/>
    <property type="project" value="UniProtKB-KW"/>
</dbReference>
<dbReference type="CDD" id="cd18547">
    <property type="entry name" value="ABC_6TM_Tm288_like"/>
    <property type="match status" value="1"/>
</dbReference>
<comment type="caution">
    <text evidence="12">The sequence shown here is derived from an EMBL/GenBank/DDBJ whole genome shotgun (WGS) entry which is preliminary data.</text>
</comment>